<dbReference type="PANTHER" id="PTHR33781:SF1">
    <property type="entry name" value="PROTEIN PHYTOCHROME KINASE SUBSTRATE 4"/>
    <property type="match status" value="1"/>
</dbReference>
<dbReference type="Gramene" id="Kaladp0098s0227.1.v1.1">
    <property type="protein sequence ID" value="Kaladp0098s0227.1.v1.1.CDS.1"/>
    <property type="gene ID" value="Kaladp0098s0227.v1.1"/>
</dbReference>
<dbReference type="EnsemblPlants" id="Kaladp0098s0227.1.v1.1">
    <property type="protein sequence ID" value="Kaladp0098s0227.1.v1.1.CDS.1"/>
    <property type="gene ID" value="Kaladp0098s0227.v1.1"/>
</dbReference>
<evidence type="ECO:0000313" key="3">
    <source>
        <dbReference type="Proteomes" id="UP000594263"/>
    </source>
</evidence>
<name>A0A7N0V2P3_KALFE</name>
<evidence type="ECO:0000256" key="1">
    <source>
        <dbReference type="SAM" id="MobiDB-lite"/>
    </source>
</evidence>
<dbReference type="Proteomes" id="UP000594263">
    <property type="component" value="Unplaced"/>
</dbReference>
<feature type="region of interest" description="Disordered" evidence="1">
    <location>
        <begin position="161"/>
        <end position="195"/>
    </location>
</feature>
<feature type="compositionally biased region" description="Low complexity" evidence="1">
    <location>
        <begin position="178"/>
        <end position="189"/>
    </location>
</feature>
<dbReference type="InterPro" id="IPR039615">
    <property type="entry name" value="PKS"/>
</dbReference>
<protein>
    <submittedName>
        <fullName evidence="2">Uncharacterized protein</fullName>
    </submittedName>
</protein>
<proteinExistence type="predicted"/>
<reference evidence="2" key="1">
    <citation type="submission" date="2021-01" db="UniProtKB">
        <authorList>
            <consortium name="EnsemblPlants"/>
        </authorList>
    </citation>
    <scope>IDENTIFICATION</scope>
</reference>
<feature type="region of interest" description="Disordered" evidence="1">
    <location>
        <begin position="331"/>
        <end position="355"/>
    </location>
</feature>
<evidence type="ECO:0000313" key="2">
    <source>
        <dbReference type="EnsemblPlants" id="Kaladp0098s0227.1.v1.1.CDS.1"/>
    </source>
</evidence>
<organism evidence="2 3">
    <name type="scientific">Kalanchoe fedtschenkoi</name>
    <name type="common">Lavender scallops</name>
    <name type="synonym">South American air plant</name>
    <dbReference type="NCBI Taxonomy" id="63787"/>
    <lineage>
        <taxon>Eukaryota</taxon>
        <taxon>Viridiplantae</taxon>
        <taxon>Streptophyta</taxon>
        <taxon>Embryophyta</taxon>
        <taxon>Tracheophyta</taxon>
        <taxon>Spermatophyta</taxon>
        <taxon>Magnoliopsida</taxon>
        <taxon>eudicotyledons</taxon>
        <taxon>Gunneridae</taxon>
        <taxon>Pentapetalae</taxon>
        <taxon>Saxifragales</taxon>
        <taxon>Crassulaceae</taxon>
        <taxon>Kalanchoe</taxon>
    </lineage>
</organism>
<dbReference type="PANTHER" id="PTHR33781">
    <property type="entry name" value="PROTEIN PHYTOCHROME KINASE SUBSTRATE 1-RELATED"/>
    <property type="match status" value="1"/>
</dbReference>
<dbReference type="GO" id="GO:0009638">
    <property type="term" value="P:phototropism"/>
    <property type="evidence" value="ECO:0007669"/>
    <property type="project" value="InterPro"/>
</dbReference>
<dbReference type="AlphaFoldDB" id="A0A7N0V2P3"/>
<accession>A0A7N0V2P3</accession>
<feature type="region of interest" description="Disordered" evidence="1">
    <location>
        <begin position="439"/>
        <end position="461"/>
    </location>
</feature>
<keyword evidence="3" id="KW-1185">Reference proteome</keyword>
<dbReference type="OMA" id="VNVGPQP"/>
<sequence length="461" mass="50766">MNLKNHTVDDNEISIFDAQKYFNEGNEQFPNHTFKLLPVSVTTKQHDLTEFPCYSSVSSSVDAYSARNYRAQSFHATPTASSEASWNSQTGLLPNPPGTIKVSLRNLNPIVDEKKKINSPRWFFGRHCPCTGKKSLQVDDKTVVSEARSPIHFRSITSMNASKRSDEIPTEKLPSGKTTTNSSTATQTTHRLSPEKDHLAVDHPPLRISLTAGRNFNEVAGFSFPILKPSITSQTVTITKNHKPNAEDPPRDSLEVFHPSNHEIQGPKKKFIEDDAASDGSSDLFELESFSTSTQTTYQMYNNNNHNFLRDSLDEAANFRNPRRLSVITSTTNPYRRNSLEEPATPSVAPTEGYEPSEASIDWSVTTAEGFDRASVATYEDMMMMTTTVDIEGDGGGRRNSGSRGNGLLGLGCRSEKAVLVGPGPRRVGAGLVTSMPPQHVGGWAYNKPPLPGRPNQTHRG</sequence>